<proteinExistence type="predicted"/>
<dbReference type="STRING" id="4113.M1CWW3"/>
<dbReference type="Gramene" id="PGSC0003DMT400076509">
    <property type="protein sequence ID" value="PGSC0003DMT400076509"/>
    <property type="gene ID" value="PGSC0003DMG400029749"/>
</dbReference>
<keyword evidence="2" id="KW-1185">Reference proteome</keyword>
<dbReference type="EnsemblPlants" id="PGSC0003DMT400076509">
    <property type="protein sequence ID" value="PGSC0003DMT400076509"/>
    <property type="gene ID" value="PGSC0003DMG400029749"/>
</dbReference>
<accession>M1CWW3</accession>
<dbReference type="PaxDb" id="4113-PGSC0003DMT400076509"/>
<dbReference type="ExpressionAtlas" id="M1CWW3">
    <property type="expression patterns" value="baseline"/>
</dbReference>
<name>M1CWW3_SOLTU</name>
<protein>
    <submittedName>
        <fullName evidence="1">Uncharacterized protein</fullName>
    </submittedName>
</protein>
<dbReference type="Proteomes" id="UP000011115">
    <property type="component" value="Unassembled WGS sequence"/>
</dbReference>
<organism evidence="1 2">
    <name type="scientific">Solanum tuberosum</name>
    <name type="common">Potato</name>
    <dbReference type="NCBI Taxonomy" id="4113"/>
    <lineage>
        <taxon>Eukaryota</taxon>
        <taxon>Viridiplantae</taxon>
        <taxon>Streptophyta</taxon>
        <taxon>Embryophyta</taxon>
        <taxon>Tracheophyta</taxon>
        <taxon>Spermatophyta</taxon>
        <taxon>Magnoliopsida</taxon>
        <taxon>eudicotyledons</taxon>
        <taxon>Gunneridae</taxon>
        <taxon>Pentapetalae</taxon>
        <taxon>asterids</taxon>
        <taxon>lamiids</taxon>
        <taxon>Solanales</taxon>
        <taxon>Solanaceae</taxon>
        <taxon>Solanoideae</taxon>
        <taxon>Solaneae</taxon>
        <taxon>Solanum</taxon>
    </lineage>
</organism>
<evidence type="ECO:0000313" key="2">
    <source>
        <dbReference type="Proteomes" id="UP000011115"/>
    </source>
</evidence>
<dbReference type="InParanoid" id="M1CWW3"/>
<reference evidence="2" key="1">
    <citation type="journal article" date="2011" name="Nature">
        <title>Genome sequence and analysis of the tuber crop potato.</title>
        <authorList>
            <consortium name="The Potato Genome Sequencing Consortium"/>
        </authorList>
    </citation>
    <scope>NUCLEOTIDE SEQUENCE [LARGE SCALE GENOMIC DNA]</scope>
    <source>
        <strain evidence="2">cv. DM1-3 516 R44</strain>
    </source>
</reference>
<dbReference type="HOGENOM" id="CLU_2311095_0_0_1"/>
<dbReference type="AlphaFoldDB" id="M1CWW3"/>
<sequence>MHSDNCDDDKDVDGIMPKLQRADYYTVLPMEELLSKEKEEVHTDGFCSWDIHGGSSGSDTFAIQMAKCLGVKVSSQQEVRKNLLHAKNSGPMSNLVKLDM</sequence>
<reference evidence="1" key="2">
    <citation type="submission" date="2015-06" db="UniProtKB">
        <authorList>
            <consortium name="EnsemblPlants"/>
        </authorList>
    </citation>
    <scope>IDENTIFICATION</scope>
    <source>
        <strain evidence="1">DM1-3 516 R44</strain>
    </source>
</reference>
<evidence type="ECO:0000313" key="1">
    <source>
        <dbReference type="EnsemblPlants" id="PGSC0003DMT400076509"/>
    </source>
</evidence>